<protein>
    <submittedName>
        <fullName evidence="1">Putative secreted protein</fullName>
    </submittedName>
</protein>
<name>A0A2M4D754_ANODA</name>
<reference evidence="1" key="1">
    <citation type="submission" date="2018-01" db="EMBL/GenBank/DDBJ databases">
        <title>An insight into the sialome of Amazonian anophelines.</title>
        <authorList>
            <person name="Ribeiro J.M."/>
            <person name="Scarpassa V."/>
            <person name="Calvo E."/>
        </authorList>
    </citation>
    <scope>NUCLEOTIDE SEQUENCE</scope>
</reference>
<proteinExistence type="predicted"/>
<dbReference type="EMBL" id="GGFL01009153">
    <property type="protein sequence ID" value="MBW73331.1"/>
    <property type="molecule type" value="Transcribed_RNA"/>
</dbReference>
<sequence>MHSQPLLLLLLCSNMFLGLFLVCRWHVLPLPCLSIAHSCCWCWCVIEILKNKPSIFLQFSSLPCCVTDG</sequence>
<organism evidence="1">
    <name type="scientific">Anopheles darlingi</name>
    <name type="common">Mosquito</name>
    <dbReference type="NCBI Taxonomy" id="43151"/>
    <lineage>
        <taxon>Eukaryota</taxon>
        <taxon>Metazoa</taxon>
        <taxon>Ecdysozoa</taxon>
        <taxon>Arthropoda</taxon>
        <taxon>Hexapoda</taxon>
        <taxon>Insecta</taxon>
        <taxon>Pterygota</taxon>
        <taxon>Neoptera</taxon>
        <taxon>Endopterygota</taxon>
        <taxon>Diptera</taxon>
        <taxon>Nematocera</taxon>
        <taxon>Culicoidea</taxon>
        <taxon>Culicidae</taxon>
        <taxon>Anophelinae</taxon>
        <taxon>Anopheles</taxon>
    </lineage>
</organism>
<dbReference type="AlphaFoldDB" id="A0A2M4D754"/>
<accession>A0A2M4D754</accession>
<evidence type="ECO:0000313" key="1">
    <source>
        <dbReference type="EMBL" id="MBW73331.1"/>
    </source>
</evidence>